<dbReference type="AlphaFoldDB" id="A0ABD3ZZJ7"/>
<protein>
    <submittedName>
        <fullName evidence="1">Uncharacterized protein</fullName>
    </submittedName>
</protein>
<dbReference type="EMBL" id="JSXS01000013">
    <property type="protein sequence ID" value="KIL33477.1"/>
    <property type="molecule type" value="Genomic_DNA"/>
</dbReference>
<dbReference type="RefSeq" id="WP_157680839.1">
    <property type="nucleotide sequence ID" value="NZ_JSXS01000013.1"/>
</dbReference>
<organism evidence="1 2">
    <name type="scientific">Bacillus subtilis subsp. subtilis</name>
    <dbReference type="NCBI Taxonomy" id="135461"/>
    <lineage>
        <taxon>Bacteria</taxon>
        <taxon>Bacillati</taxon>
        <taxon>Bacillota</taxon>
        <taxon>Bacilli</taxon>
        <taxon>Bacillales</taxon>
        <taxon>Bacillaceae</taxon>
        <taxon>Bacillus</taxon>
    </lineage>
</organism>
<reference evidence="1 2" key="1">
    <citation type="submission" date="2014-11" db="EMBL/GenBank/DDBJ databases">
        <title>Draft Genome Sequences of Nine Bacillus subtilis Strains that Form Spores with High Heat-Resistance.</title>
        <authorList>
            <person name="Krawcyk A.O."/>
            <person name="Berendsen E.M."/>
            <person name="de Jong A."/>
            <person name="Holsappel S."/>
            <person name="Eijlander R.T."/>
            <person name="Wells-Bennik M."/>
            <person name="Kuipers O.P."/>
        </authorList>
    </citation>
    <scope>NUCLEOTIDE SEQUENCE [LARGE SCALE GENOMIC DNA]</scope>
    <source>
        <strain evidence="1 2">B4067</strain>
    </source>
</reference>
<comment type="caution">
    <text evidence="1">The sequence shown here is derived from an EMBL/GenBank/DDBJ whole genome shotgun (WGS) entry which is preliminary data.</text>
</comment>
<evidence type="ECO:0000313" key="2">
    <source>
        <dbReference type="Proteomes" id="UP000031970"/>
    </source>
</evidence>
<sequence length="48" mass="5595">MAIERIVADVDPEIKRKAEDLKRVTGKPVKTIISELIEQEYKRVVKEE</sequence>
<accession>A0ABD3ZZJ7</accession>
<proteinExistence type="predicted"/>
<name>A0ABD3ZZJ7_BACIU</name>
<gene>
    <name evidence="1" type="ORF">B4067_4696</name>
</gene>
<dbReference type="Proteomes" id="UP000031970">
    <property type="component" value="Unassembled WGS sequence"/>
</dbReference>
<evidence type="ECO:0000313" key="1">
    <source>
        <dbReference type="EMBL" id="KIL33477.1"/>
    </source>
</evidence>